<name>A0A1G6QF98_9PSEU</name>
<protein>
    <submittedName>
        <fullName evidence="5">Phospholipase C</fullName>
    </submittedName>
</protein>
<reference evidence="6" key="1">
    <citation type="submission" date="2016-10" db="EMBL/GenBank/DDBJ databases">
        <authorList>
            <person name="Varghese N."/>
            <person name="Submissions S."/>
        </authorList>
    </citation>
    <scope>NUCLEOTIDE SEQUENCE [LARGE SCALE GENOMIC DNA]</scope>
    <source>
        <strain evidence="6">IBRC-M 10403</strain>
    </source>
</reference>
<dbReference type="InterPro" id="IPR017850">
    <property type="entry name" value="Alkaline_phosphatase_core_sf"/>
</dbReference>
<feature type="region of interest" description="Disordered" evidence="3">
    <location>
        <begin position="282"/>
        <end position="337"/>
    </location>
</feature>
<organism evidence="5 6">
    <name type="scientific">Actinokineospora iranica</name>
    <dbReference type="NCBI Taxonomy" id="1271860"/>
    <lineage>
        <taxon>Bacteria</taxon>
        <taxon>Bacillati</taxon>
        <taxon>Actinomycetota</taxon>
        <taxon>Actinomycetes</taxon>
        <taxon>Pseudonocardiales</taxon>
        <taxon>Pseudonocardiaceae</taxon>
        <taxon>Actinokineospora</taxon>
    </lineage>
</organism>
<evidence type="ECO:0000313" key="6">
    <source>
        <dbReference type="Proteomes" id="UP000199501"/>
    </source>
</evidence>
<proteinExistence type="predicted"/>
<evidence type="ECO:0000259" key="4">
    <source>
        <dbReference type="Pfam" id="PF05506"/>
    </source>
</evidence>
<sequence>MDGHHGFEADGARAVTNAAYSYSHPGYSWTTYPERVEAAGVSWQIYQEWDSFTDNAVEYFAPFKAIGRKILTAVEGGFRTTEEFYDSLHARSADERARALRRFDAGVAALTPAERRLFQRGAYRSEPGTLVRRLRADIAARRLPRVSWLVPTAADSEHPGASTPVGSANLVYDVLDAIAADPLTWSKTVLLITFDENDGFFDHVPPPVPPRDDAEEHFDGQPLGLGPRVPMTIVSPWTVGGHVDPTVYDHTSVLRLLERWTGVRETNISAWRRTVAGDLTGAFDLTRPGRPPRLTRPGPVPAPIARWHPTPPDEQRAPTVEPGTRPARPVPYRTTVSGVLRPHGTLDLTLTNTGRASAHFAIYPYAGERPEPAHRDVSGSHTEPLTLAGAAYRVAVQGPNGSWWEFGGARDGGRRGRRPAAAPARRGGAGDRQLGAGGHPAARRRAVDPDGAGRGGAHRPRRLAGAPRPLRRAGHRRRRSRVPPHAHQPPLTGPTGGPACRGAR</sequence>
<evidence type="ECO:0000313" key="5">
    <source>
        <dbReference type="EMBL" id="SDC90988.1"/>
    </source>
</evidence>
<dbReference type="Proteomes" id="UP000199501">
    <property type="component" value="Unassembled WGS sequence"/>
</dbReference>
<dbReference type="InterPro" id="IPR008475">
    <property type="entry name" value="PLipase_C_C"/>
</dbReference>
<dbReference type="Gene3D" id="3.40.720.10">
    <property type="entry name" value="Alkaline Phosphatase, subunit A"/>
    <property type="match status" value="1"/>
</dbReference>
<feature type="region of interest" description="Disordered" evidence="3">
    <location>
        <begin position="402"/>
        <end position="504"/>
    </location>
</feature>
<dbReference type="Pfam" id="PF05506">
    <property type="entry name" value="PLipase_C_C"/>
    <property type="match status" value="1"/>
</dbReference>
<evidence type="ECO:0000256" key="3">
    <source>
        <dbReference type="SAM" id="MobiDB-lite"/>
    </source>
</evidence>
<dbReference type="GO" id="GO:0004629">
    <property type="term" value="F:phospholipase C activity"/>
    <property type="evidence" value="ECO:0007669"/>
    <property type="project" value="InterPro"/>
</dbReference>
<dbReference type="STRING" id="1271860.SAMN05216174_105257"/>
<keyword evidence="1" id="KW-0378">Hydrolase</keyword>
<dbReference type="AlphaFoldDB" id="A0A1G6QF98"/>
<dbReference type="PANTHER" id="PTHR31956">
    <property type="entry name" value="NON-SPECIFIC PHOSPHOLIPASE C4-RELATED"/>
    <property type="match status" value="1"/>
</dbReference>
<feature type="compositionally biased region" description="Basic residues" evidence="3">
    <location>
        <begin position="469"/>
        <end position="484"/>
    </location>
</feature>
<accession>A0A1G6QF98</accession>
<dbReference type="GO" id="GO:0016042">
    <property type="term" value="P:lipid catabolic process"/>
    <property type="evidence" value="ECO:0007669"/>
    <property type="project" value="InterPro"/>
</dbReference>
<dbReference type="EMBL" id="FMZZ01000005">
    <property type="protein sequence ID" value="SDC90988.1"/>
    <property type="molecule type" value="Genomic_DNA"/>
</dbReference>
<gene>
    <name evidence="5" type="ORF">SAMN05216174_105257</name>
</gene>
<feature type="domain" description="Bacterial phospholipase C C-terminal" evidence="4">
    <location>
        <begin position="326"/>
        <end position="408"/>
    </location>
</feature>
<dbReference type="Pfam" id="PF04185">
    <property type="entry name" value="Phosphoesterase"/>
    <property type="match status" value="1"/>
</dbReference>
<evidence type="ECO:0000256" key="1">
    <source>
        <dbReference type="ARBA" id="ARBA00022801"/>
    </source>
</evidence>
<evidence type="ECO:0000256" key="2">
    <source>
        <dbReference type="ARBA" id="ARBA00023026"/>
    </source>
</evidence>
<feature type="compositionally biased region" description="Low complexity" evidence="3">
    <location>
        <begin position="419"/>
        <end position="434"/>
    </location>
</feature>
<keyword evidence="6" id="KW-1185">Reference proteome</keyword>
<dbReference type="PANTHER" id="PTHR31956:SF1">
    <property type="entry name" value="NON-SPECIFIC PHOSPHOLIPASE C1"/>
    <property type="match status" value="1"/>
</dbReference>
<dbReference type="InterPro" id="IPR007312">
    <property type="entry name" value="Phosphoesterase"/>
</dbReference>
<keyword evidence="2" id="KW-0843">Virulence</keyword>